<proteinExistence type="predicted"/>
<organism evidence="2 3">
    <name type="scientific">Paenibacillus barcinonensis</name>
    <dbReference type="NCBI Taxonomy" id="198119"/>
    <lineage>
        <taxon>Bacteria</taxon>
        <taxon>Bacillati</taxon>
        <taxon>Bacillota</taxon>
        <taxon>Bacilli</taxon>
        <taxon>Bacillales</taxon>
        <taxon>Paenibacillaceae</taxon>
        <taxon>Paenibacillus</taxon>
    </lineage>
</organism>
<evidence type="ECO:0000259" key="1">
    <source>
        <dbReference type="PROSITE" id="PS50943"/>
    </source>
</evidence>
<sequence>MKEMSNIRSYIENHLKDNGYKLQQFSEIVDINVGTLSAIIRGTRLISMNQLDLITSAMGLEQGCFYDMYGVEYFIDSAPHWRRLEPFIYRCAELDKLDIIQQVITHVTDDHSYIDELFEVAEDLYNKGMKQAALILYECVSECEKYQHSERLAMCQYRIFLISMGSDQKENRRIISKFEPFIERLDQDYQLDAIKDLANAYWGLHEWNKMKDLSQELERRANLAMKQTKKRGSKSQYPFFVYKAYANLLFSNYCDYAKNYKEALKYTDIYEKIIENEAKVYADYEVLHKFREWAKFNKCLYKVMMGRKEVIPEYIAYIEHSEEEILPAMVKILQSANRYQYDIDEVLIRFKAQIDAKFSDARSQGRYTVQSWYYRRVVLFYELAFYYFNKKWFELGAVSLLTSLELSIFVKDDVLISKCVNLYGQFKEHLTNQDHDKYKILVDNIYIEASL</sequence>
<dbReference type="Proteomes" id="UP000509327">
    <property type="component" value="Chromosome"/>
</dbReference>
<protein>
    <submittedName>
        <fullName evidence="2">Helix-turn-helix transcriptional regulator</fullName>
    </submittedName>
</protein>
<dbReference type="EMBL" id="CP054614">
    <property type="protein sequence ID" value="QKS58152.1"/>
    <property type="molecule type" value="Genomic_DNA"/>
</dbReference>
<evidence type="ECO:0000313" key="2">
    <source>
        <dbReference type="EMBL" id="QKS58152.1"/>
    </source>
</evidence>
<gene>
    <name evidence="2" type="ORF">HUB98_19135</name>
</gene>
<name>A0ABX6Q7Y9_PAEBA</name>
<reference evidence="2 3" key="1">
    <citation type="submission" date="2020-06" db="EMBL/GenBank/DDBJ databases">
        <title>Complete genome of Paenibacillus barcinonensis KACC11450.</title>
        <authorList>
            <person name="Kim M."/>
            <person name="Park Y.-J."/>
            <person name="Shin J.-H."/>
        </authorList>
    </citation>
    <scope>NUCLEOTIDE SEQUENCE [LARGE SCALE GENOMIC DNA]</scope>
    <source>
        <strain evidence="2 3">KACC11450</strain>
    </source>
</reference>
<evidence type="ECO:0000313" key="3">
    <source>
        <dbReference type="Proteomes" id="UP000509327"/>
    </source>
</evidence>
<dbReference type="InterPro" id="IPR010982">
    <property type="entry name" value="Lambda_DNA-bd_dom_sf"/>
</dbReference>
<feature type="domain" description="HTH cro/C1-type" evidence="1">
    <location>
        <begin position="11"/>
        <end position="65"/>
    </location>
</feature>
<keyword evidence="3" id="KW-1185">Reference proteome</keyword>
<accession>A0ABX6Q7Y9</accession>
<dbReference type="InterPro" id="IPR001387">
    <property type="entry name" value="Cro/C1-type_HTH"/>
</dbReference>
<dbReference type="RefSeq" id="WP_146236229.1">
    <property type="nucleotide sequence ID" value="NZ_CP054614.1"/>
</dbReference>
<dbReference type="PROSITE" id="PS50943">
    <property type="entry name" value="HTH_CROC1"/>
    <property type="match status" value="1"/>
</dbReference>
<dbReference type="SUPFAM" id="SSF47413">
    <property type="entry name" value="lambda repressor-like DNA-binding domains"/>
    <property type="match status" value="1"/>
</dbReference>